<accession>A0ABU2J701</accession>
<evidence type="ECO:0000313" key="4">
    <source>
        <dbReference type="Proteomes" id="UP001183176"/>
    </source>
</evidence>
<keyword evidence="2" id="KW-0472">Membrane</keyword>
<evidence type="ECO:0000256" key="2">
    <source>
        <dbReference type="SAM" id="Phobius"/>
    </source>
</evidence>
<gene>
    <name evidence="3" type="ORF">RM423_03690</name>
</gene>
<feature type="transmembrane region" description="Helical" evidence="2">
    <location>
        <begin position="37"/>
        <end position="57"/>
    </location>
</feature>
<keyword evidence="2" id="KW-0812">Transmembrane</keyword>
<feature type="region of interest" description="Disordered" evidence="1">
    <location>
        <begin position="1"/>
        <end position="27"/>
    </location>
</feature>
<organism evidence="3 4">
    <name type="scientific">Jatrophihabitans lederbergiae</name>
    <dbReference type="NCBI Taxonomy" id="3075547"/>
    <lineage>
        <taxon>Bacteria</taxon>
        <taxon>Bacillati</taxon>
        <taxon>Actinomycetota</taxon>
        <taxon>Actinomycetes</taxon>
        <taxon>Jatrophihabitantales</taxon>
        <taxon>Jatrophihabitantaceae</taxon>
        <taxon>Jatrophihabitans</taxon>
    </lineage>
</organism>
<feature type="transmembrane region" description="Helical" evidence="2">
    <location>
        <begin position="98"/>
        <end position="126"/>
    </location>
</feature>
<evidence type="ECO:0000256" key="1">
    <source>
        <dbReference type="SAM" id="MobiDB-lite"/>
    </source>
</evidence>
<keyword evidence="4" id="KW-1185">Reference proteome</keyword>
<proteinExistence type="predicted"/>
<dbReference type="Pfam" id="PF14017">
    <property type="entry name" value="DUF4233"/>
    <property type="match status" value="1"/>
</dbReference>
<feature type="transmembrane region" description="Helical" evidence="2">
    <location>
        <begin position="69"/>
        <end position="86"/>
    </location>
</feature>
<dbReference type="Proteomes" id="UP001183176">
    <property type="component" value="Unassembled WGS sequence"/>
</dbReference>
<sequence>MTDPHPAQPSEREPTLAQPTEAELQERRDKANRATRGVLAALLCLEAFVVLLVPRAIAQTSQGLSGTKTLLLLALAVVLVVTGFLLRRRWGIGLASALQVLVAATVVLIPALVVVVVIFLALWAYLLRTRNQLVGTPSGWRMLVS</sequence>
<protein>
    <submittedName>
        <fullName evidence="3">DUF4233 domain-containing protein</fullName>
    </submittedName>
</protein>
<comment type="caution">
    <text evidence="3">The sequence shown here is derived from an EMBL/GenBank/DDBJ whole genome shotgun (WGS) entry which is preliminary data.</text>
</comment>
<name>A0ABU2J701_9ACTN</name>
<reference evidence="4" key="1">
    <citation type="submission" date="2023-07" db="EMBL/GenBank/DDBJ databases">
        <title>30 novel species of actinomycetes from the DSMZ collection.</title>
        <authorList>
            <person name="Nouioui I."/>
        </authorList>
    </citation>
    <scope>NUCLEOTIDE SEQUENCE [LARGE SCALE GENOMIC DNA]</scope>
    <source>
        <strain evidence="4">DSM 44399</strain>
    </source>
</reference>
<dbReference type="InterPro" id="IPR025327">
    <property type="entry name" value="DUF4233"/>
</dbReference>
<keyword evidence="2" id="KW-1133">Transmembrane helix</keyword>
<dbReference type="EMBL" id="JAVREH010000003">
    <property type="protein sequence ID" value="MDT0260488.1"/>
    <property type="molecule type" value="Genomic_DNA"/>
</dbReference>
<dbReference type="RefSeq" id="WP_311421638.1">
    <property type="nucleotide sequence ID" value="NZ_JAVREH010000003.1"/>
</dbReference>
<evidence type="ECO:0000313" key="3">
    <source>
        <dbReference type="EMBL" id="MDT0260488.1"/>
    </source>
</evidence>